<protein>
    <submittedName>
        <fullName evidence="1">Uncharacterized protein</fullName>
    </submittedName>
</protein>
<reference evidence="1 2" key="1">
    <citation type="journal article" date="2014" name="PLoS Genet.">
        <title>Hidden diversity in honey bee gut symbionts detected by single-cell genomics.</title>
        <authorList>
            <person name="Engel P."/>
            <person name="Stepanauskas R."/>
            <person name="Moran N."/>
        </authorList>
    </citation>
    <scope>NUCLEOTIDE SEQUENCE [LARGE SCALE GENOMIC DNA]</scope>
    <source>
        <strain evidence="1 2">SCGC AB-598-J21</strain>
    </source>
</reference>
<evidence type="ECO:0000313" key="1">
    <source>
        <dbReference type="EMBL" id="KEQ00216.1"/>
    </source>
</evidence>
<sequence>MISLNNSGNKLIWVIIDIKQESALEKQNYFIIINREILSIVLNFMI</sequence>
<proteinExistence type="predicted"/>
<evidence type="ECO:0000313" key="2">
    <source>
        <dbReference type="Proteomes" id="UP000027644"/>
    </source>
</evidence>
<dbReference type="Proteomes" id="UP000027644">
    <property type="component" value="Unassembled WGS sequence"/>
</dbReference>
<accession>A0A074V4R5</accession>
<comment type="caution">
    <text evidence="1">The sequence shown here is derived from an EMBL/GenBank/DDBJ whole genome shotgun (WGS) entry which is preliminary data.</text>
</comment>
<dbReference type="EMBL" id="AVQL01000454">
    <property type="protein sequence ID" value="KEQ00216.1"/>
    <property type="molecule type" value="Genomic_DNA"/>
</dbReference>
<gene>
    <name evidence="1" type="ORF">SASC598J21_020990</name>
</gene>
<dbReference type="AlphaFoldDB" id="A0A074V4R5"/>
<organism evidence="1 2">
    <name type="scientific">Snodgrassella alvi SCGC AB-598-J21</name>
    <dbReference type="NCBI Taxonomy" id="1385367"/>
    <lineage>
        <taxon>Bacteria</taxon>
        <taxon>Pseudomonadati</taxon>
        <taxon>Pseudomonadota</taxon>
        <taxon>Betaproteobacteria</taxon>
        <taxon>Neisseriales</taxon>
        <taxon>Neisseriaceae</taxon>
        <taxon>Snodgrassella</taxon>
    </lineage>
</organism>
<name>A0A074V4R5_9NEIS</name>